<dbReference type="FunFam" id="1.10.238.10:FF:000055">
    <property type="entry name" value="Intersectin-1 isoform 1"/>
    <property type="match status" value="1"/>
</dbReference>
<keyword evidence="10" id="KW-1185">Reference proteome</keyword>
<feature type="domain" description="SH3" evidence="6">
    <location>
        <begin position="1132"/>
        <end position="1196"/>
    </location>
</feature>
<gene>
    <name evidence="9" type="primary">Itsn1</name>
    <name evidence="9" type="ORF">AWC38_SpisGene18879</name>
</gene>
<dbReference type="CDD" id="cd11839">
    <property type="entry name" value="SH3_Intersectin_4"/>
    <property type="match status" value="1"/>
</dbReference>
<dbReference type="PROSITE" id="PS50222">
    <property type="entry name" value="EF_HAND_2"/>
    <property type="match status" value="2"/>
</dbReference>
<dbReference type="GO" id="GO:0097708">
    <property type="term" value="C:intracellular vesicle"/>
    <property type="evidence" value="ECO:0007669"/>
    <property type="project" value="TreeGrafter"/>
</dbReference>
<dbReference type="CDD" id="cd00052">
    <property type="entry name" value="EH"/>
    <property type="match status" value="2"/>
</dbReference>
<feature type="region of interest" description="Disordered" evidence="5">
    <location>
        <begin position="336"/>
        <end position="400"/>
    </location>
</feature>
<evidence type="ECO:0000313" key="9">
    <source>
        <dbReference type="EMBL" id="PFX16826.1"/>
    </source>
</evidence>
<proteinExistence type="predicted"/>
<dbReference type="Pfam" id="PF00018">
    <property type="entry name" value="SH3_1"/>
    <property type="match status" value="2"/>
</dbReference>
<feature type="domain" description="EH" evidence="7">
    <location>
        <begin position="260"/>
        <end position="349"/>
    </location>
</feature>
<name>A0A2B4RI15_STYPI</name>
<feature type="region of interest" description="Disordered" evidence="5">
    <location>
        <begin position="1037"/>
        <end position="1065"/>
    </location>
</feature>
<dbReference type="Pfam" id="PF12763">
    <property type="entry name" value="EH"/>
    <property type="match status" value="2"/>
</dbReference>
<dbReference type="Gene3D" id="2.30.30.40">
    <property type="entry name" value="SH3 Domains"/>
    <property type="match status" value="5"/>
</dbReference>
<feature type="domain" description="EF-hand" evidence="8">
    <location>
        <begin position="56"/>
        <end position="91"/>
    </location>
</feature>
<dbReference type="CDD" id="cd11840">
    <property type="entry name" value="SH3_Intersectin_5"/>
    <property type="match status" value="1"/>
</dbReference>
<dbReference type="GO" id="GO:0150007">
    <property type="term" value="P:clathrin-dependent synaptic vesicle endocytosis"/>
    <property type="evidence" value="ECO:0007669"/>
    <property type="project" value="TreeGrafter"/>
</dbReference>
<dbReference type="FunFam" id="2.30.30.40:FF:000072">
    <property type="entry name" value="Unconventional Myosin IB"/>
    <property type="match status" value="2"/>
</dbReference>
<feature type="region of interest" description="Disordered" evidence="5">
    <location>
        <begin position="684"/>
        <end position="751"/>
    </location>
</feature>
<dbReference type="InterPro" id="IPR036028">
    <property type="entry name" value="SH3-like_dom_sf"/>
</dbReference>
<dbReference type="SUPFAM" id="SSF50044">
    <property type="entry name" value="SH3-domain"/>
    <property type="match status" value="5"/>
</dbReference>
<dbReference type="PRINTS" id="PR00499">
    <property type="entry name" value="P67PHOX"/>
</dbReference>
<dbReference type="STRING" id="50429.A0A2B4RI15"/>
<keyword evidence="4" id="KW-0175">Coiled coil</keyword>
<feature type="domain" description="SH3" evidence="6">
    <location>
        <begin position="974"/>
        <end position="1032"/>
    </location>
</feature>
<dbReference type="PANTHER" id="PTHR11216:SF170">
    <property type="entry name" value="DYNAMIN ASSOCIATED PROTEIN 160, ISOFORM D"/>
    <property type="match status" value="1"/>
</dbReference>
<evidence type="ECO:0000256" key="4">
    <source>
        <dbReference type="SAM" id="Coils"/>
    </source>
</evidence>
<dbReference type="CDD" id="cd11837">
    <property type="entry name" value="SH3_Intersectin_2"/>
    <property type="match status" value="1"/>
</dbReference>
<dbReference type="GO" id="GO:0005509">
    <property type="term" value="F:calcium ion binding"/>
    <property type="evidence" value="ECO:0007669"/>
    <property type="project" value="InterPro"/>
</dbReference>
<dbReference type="OrthoDB" id="2015333at2759"/>
<reference evidence="10" key="1">
    <citation type="journal article" date="2017" name="bioRxiv">
        <title>Comparative analysis of the genomes of Stylophora pistillata and Acropora digitifera provides evidence for extensive differences between species of corals.</title>
        <authorList>
            <person name="Voolstra C.R."/>
            <person name="Li Y."/>
            <person name="Liew Y.J."/>
            <person name="Baumgarten S."/>
            <person name="Zoccola D."/>
            <person name="Flot J.-F."/>
            <person name="Tambutte S."/>
            <person name="Allemand D."/>
            <person name="Aranda M."/>
        </authorList>
    </citation>
    <scope>NUCLEOTIDE SEQUENCE [LARGE SCALE GENOMIC DNA]</scope>
</reference>
<sequence>MSQMASPGGIGPSLPASWVITSEDRTKHEATFQSLNPASGFLTGEQAKKYFLKSNLSPMVLGQIWNLADMDRDGKMTMQEFTIAVHLIQNKLKGVELPTSLPNSLKMTSMPSTFQVGQQKTKPSTDWGQSPNQPISNGFSKVGIMTLPHKQTSGISWSGINQSPPQTRAAVSGSSSVFGSSFGPQMSAGVPAASLSSSFNVGMSSSLNTAAPSAAIINGPGGQSQSGFGPGIPNVRRANSLTGSFSQVATGTYGTISPNNRLKYNQMFKANNYQKTGFLSGEQARSMLIQSGLSQGILAQIWSLSDVDKDGQLNIEEFALAMHFVELAKHGQALPPTVPPELLPPSFQSRQTSTTFSPVADSRERSDSGRERSGSERERSGSIDGRARSGSTSNAKGVFTFEDKRKDNFEKGRLELERRRMELQEKMKKERDERERKEALEEERRQRAKLEAEQKRQAELEKQRQQQLEMEREQEALRKKMIQQRLAAQIEAERQRQLEWEKRKKEELLNQKNMEQDIVNNLKSRVQKLKEELLKVNQAKNEAQETLEKERQTCMQCQSALNLINQSQEMKLAEISRVQCDIKDSQQRIVVMKKESERLSQEINSIDSNKLGDTHGNVMASVQDSGGNLRRLQTLQNNMERVLSEKFKELDTVNTQLKDLNTSTQQLSGQNARLQNISEAKQREYTTWKQRKDEEDRQRKEMELKRKREEEEARKQSERELEAMRQEQEKQRKEQEMRRRLNEARQAEEARRQEELKKQQLITKDQILVQQQQMLVSSAPPVIRHISSESTTSSTSSTRKTSAGDVKQKVLQMQQIIKEQSAEVRPAPSNLFKPISKPISKKEYYKVLYEFEPRNPDEMALEEGDMVTIDPSESKAPPGWLLGESNGKKGLFPENYAEKITEEEAKSTAKSQKETVSVSPPESSSTVKSLAAALSMQFATGGTISPAVMNQNSSVTNTNVVAETPKTATTQQSAEGFRVMALYPYRAKKEDHLTFNKNDVIIVKEQQDMWWFGELNGSVGWFPKSYVKLLGGVSGATKPGEINGAPKEQPSKTLESNPSPEPSSPTTLFECVALYNYTGEAGDLSFSEGDVIKVYEDEGEWWKGNCQGEQGLFPANYVKKRETEGPKAAPRMKPEIATVISAYNAFSAEQLSLSPGQLILVKKKHPDGWWEGELQARGKKRQSGMFPASHVKILDRKTSPAASSPVTESVYSVPPVARVKLEQVLAMFPYTAQNSDELTFYKGSVINVVSKDGEWWKGEMNGQTGMFPSNYVQPLSNLKVGTTQ</sequence>
<dbReference type="PANTHER" id="PTHR11216">
    <property type="entry name" value="EH DOMAIN"/>
    <property type="match status" value="1"/>
</dbReference>
<dbReference type="SMART" id="SM00326">
    <property type="entry name" value="SH3"/>
    <property type="match status" value="5"/>
</dbReference>
<protein>
    <submittedName>
        <fullName evidence="9">Intersectin-1</fullName>
    </submittedName>
</protein>
<feature type="coiled-coil region" evidence="4">
    <location>
        <begin position="505"/>
        <end position="602"/>
    </location>
</feature>
<feature type="compositionally biased region" description="Low complexity" evidence="5">
    <location>
        <begin position="914"/>
        <end position="923"/>
    </location>
</feature>
<dbReference type="InterPro" id="IPR018247">
    <property type="entry name" value="EF_Hand_1_Ca_BS"/>
</dbReference>
<evidence type="ECO:0000259" key="8">
    <source>
        <dbReference type="PROSITE" id="PS50222"/>
    </source>
</evidence>
<evidence type="ECO:0000256" key="3">
    <source>
        <dbReference type="PROSITE-ProRule" id="PRU00192"/>
    </source>
</evidence>
<comment type="caution">
    <text evidence="9">The sequence shown here is derived from an EMBL/GenBank/DDBJ whole genome shotgun (WGS) entry which is preliminary data.</text>
</comment>
<evidence type="ECO:0000313" key="10">
    <source>
        <dbReference type="Proteomes" id="UP000225706"/>
    </source>
</evidence>
<dbReference type="SMART" id="SM00054">
    <property type="entry name" value="EFh"/>
    <property type="match status" value="2"/>
</dbReference>
<feature type="domain" description="SH3" evidence="6">
    <location>
        <begin position="1066"/>
        <end position="1123"/>
    </location>
</feature>
<evidence type="ECO:0000259" key="7">
    <source>
        <dbReference type="PROSITE" id="PS50031"/>
    </source>
</evidence>
<dbReference type="GO" id="GO:0005737">
    <property type="term" value="C:cytoplasm"/>
    <property type="evidence" value="ECO:0007669"/>
    <property type="project" value="TreeGrafter"/>
</dbReference>
<feature type="domain" description="SH3" evidence="6">
    <location>
        <begin position="1219"/>
        <end position="1277"/>
    </location>
</feature>
<dbReference type="PROSITE" id="PS00018">
    <property type="entry name" value="EF_HAND_1"/>
    <property type="match status" value="2"/>
</dbReference>
<dbReference type="GO" id="GO:0042734">
    <property type="term" value="C:presynaptic membrane"/>
    <property type="evidence" value="ECO:0007669"/>
    <property type="project" value="TreeGrafter"/>
</dbReference>
<dbReference type="PRINTS" id="PR00452">
    <property type="entry name" value="SH3DOMAIN"/>
</dbReference>
<dbReference type="EMBL" id="LSMT01000516">
    <property type="protein sequence ID" value="PFX16826.1"/>
    <property type="molecule type" value="Genomic_DNA"/>
</dbReference>
<dbReference type="SUPFAM" id="SSF47473">
    <property type="entry name" value="EF-hand"/>
    <property type="match status" value="2"/>
</dbReference>
<evidence type="ECO:0000259" key="6">
    <source>
        <dbReference type="PROSITE" id="PS50002"/>
    </source>
</evidence>
<dbReference type="SMART" id="SM00027">
    <property type="entry name" value="EH"/>
    <property type="match status" value="2"/>
</dbReference>
<dbReference type="InterPro" id="IPR000261">
    <property type="entry name" value="EH_dom"/>
</dbReference>
<keyword evidence="1 3" id="KW-0728">SH3 domain</keyword>
<evidence type="ECO:0000256" key="1">
    <source>
        <dbReference type="ARBA" id="ARBA00022443"/>
    </source>
</evidence>
<feature type="domain" description="SH3" evidence="6">
    <location>
        <begin position="840"/>
        <end position="902"/>
    </location>
</feature>
<organism evidence="9 10">
    <name type="scientific">Stylophora pistillata</name>
    <name type="common">Smooth cauliflower coral</name>
    <dbReference type="NCBI Taxonomy" id="50429"/>
    <lineage>
        <taxon>Eukaryota</taxon>
        <taxon>Metazoa</taxon>
        <taxon>Cnidaria</taxon>
        <taxon>Anthozoa</taxon>
        <taxon>Hexacorallia</taxon>
        <taxon>Scleractinia</taxon>
        <taxon>Astrocoeniina</taxon>
        <taxon>Pocilloporidae</taxon>
        <taxon>Stylophora</taxon>
    </lineage>
</organism>
<feature type="compositionally biased region" description="Basic and acidic residues" evidence="5">
    <location>
        <begin position="361"/>
        <end position="387"/>
    </location>
</feature>
<feature type="compositionally biased region" description="Basic and acidic residues" evidence="5">
    <location>
        <begin position="902"/>
        <end position="913"/>
    </location>
</feature>
<dbReference type="PROSITE" id="PS50031">
    <property type="entry name" value="EH"/>
    <property type="match status" value="2"/>
</dbReference>
<dbReference type="InterPro" id="IPR011992">
    <property type="entry name" value="EF-hand-dom_pair"/>
</dbReference>
<feature type="compositionally biased region" description="Low complexity" evidence="5">
    <location>
        <begin position="788"/>
        <end position="801"/>
    </location>
</feature>
<dbReference type="PROSITE" id="PS50002">
    <property type="entry name" value="SH3"/>
    <property type="match status" value="5"/>
</dbReference>
<feature type="compositionally biased region" description="Low complexity" evidence="5">
    <location>
        <begin position="344"/>
        <end position="358"/>
    </location>
</feature>
<accession>A0A2B4RI15</accession>
<dbReference type="InterPro" id="IPR001452">
    <property type="entry name" value="SH3_domain"/>
</dbReference>
<dbReference type="Gene3D" id="1.10.238.10">
    <property type="entry name" value="EF-hand"/>
    <property type="match status" value="2"/>
</dbReference>
<feature type="domain" description="EF-hand" evidence="8">
    <location>
        <begin position="293"/>
        <end position="328"/>
    </location>
</feature>
<evidence type="ECO:0000256" key="2">
    <source>
        <dbReference type="ARBA" id="ARBA00022837"/>
    </source>
</evidence>
<dbReference type="InterPro" id="IPR002048">
    <property type="entry name" value="EF_hand_dom"/>
</dbReference>
<evidence type="ECO:0000256" key="5">
    <source>
        <dbReference type="SAM" id="MobiDB-lite"/>
    </source>
</evidence>
<dbReference type="Proteomes" id="UP000225706">
    <property type="component" value="Unassembled WGS sequence"/>
</dbReference>
<dbReference type="GO" id="GO:0060090">
    <property type="term" value="F:molecular adaptor activity"/>
    <property type="evidence" value="ECO:0007669"/>
    <property type="project" value="TreeGrafter"/>
</dbReference>
<feature type="coiled-coil region" evidence="4">
    <location>
        <begin position="406"/>
        <end position="480"/>
    </location>
</feature>
<feature type="region of interest" description="Disordered" evidence="5">
    <location>
        <begin position="784"/>
        <end position="806"/>
    </location>
</feature>
<keyword evidence="2" id="KW-0106">Calcium</keyword>
<feature type="region of interest" description="Disordered" evidence="5">
    <location>
        <begin position="902"/>
        <end position="923"/>
    </location>
</feature>
<dbReference type="Pfam" id="PF14604">
    <property type="entry name" value="SH3_9"/>
    <property type="match status" value="3"/>
</dbReference>
<feature type="domain" description="EH" evidence="7">
    <location>
        <begin position="24"/>
        <end position="105"/>
    </location>
</feature>